<evidence type="ECO:0000313" key="2">
    <source>
        <dbReference type="Proteomes" id="UP001164539"/>
    </source>
</evidence>
<keyword evidence="2" id="KW-1185">Reference proteome</keyword>
<comment type="caution">
    <text evidence="1">The sequence shown here is derived from an EMBL/GenBank/DDBJ whole genome shotgun (WGS) entry which is preliminary data.</text>
</comment>
<organism evidence="1 2">
    <name type="scientific">Melia azedarach</name>
    <name type="common">Chinaberry tree</name>
    <dbReference type="NCBI Taxonomy" id="155640"/>
    <lineage>
        <taxon>Eukaryota</taxon>
        <taxon>Viridiplantae</taxon>
        <taxon>Streptophyta</taxon>
        <taxon>Embryophyta</taxon>
        <taxon>Tracheophyta</taxon>
        <taxon>Spermatophyta</taxon>
        <taxon>Magnoliopsida</taxon>
        <taxon>eudicotyledons</taxon>
        <taxon>Gunneridae</taxon>
        <taxon>Pentapetalae</taxon>
        <taxon>rosids</taxon>
        <taxon>malvids</taxon>
        <taxon>Sapindales</taxon>
        <taxon>Meliaceae</taxon>
        <taxon>Melia</taxon>
    </lineage>
</organism>
<name>A0ACC1YAS9_MELAZ</name>
<reference evidence="1 2" key="1">
    <citation type="journal article" date="2023" name="Science">
        <title>Complex scaffold remodeling in plant triterpene biosynthesis.</title>
        <authorList>
            <person name="De La Pena R."/>
            <person name="Hodgson H."/>
            <person name="Liu J.C."/>
            <person name="Stephenson M.J."/>
            <person name="Martin A.C."/>
            <person name="Owen C."/>
            <person name="Harkess A."/>
            <person name="Leebens-Mack J."/>
            <person name="Jimenez L.E."/>
            <person name="Osbourn A."/>
            <person name="Sattely E.S."/>
        </authorList>
    </citation>
    <scope>NUCLEOTIDE SEQUENCE [LARGE SCALE GENOMIC DNA]</scope>
    <source>
        <strain evidence="2">cv. JPN11</strain>
        <tissue evidence="1">Leaf</tissue>
    </source>
</reference>
<dbReference type="EMBL" id="CM051397">
    <property type="protein sequence ID" value="KAJ4720388.1"/>
    <property type="molecule type" value="Genomic_DNA"/>
</dbReference>
<evidence type="ECO:0000313" key="1">
    <source>
        <dbReference type="EMBL" id="KAJ4720388.1"/>
    </source>
</evidence>
<dbReference type="Proteomes" id="UP001164539">
    <property type="component" value="Chromosome 4"/>
</dbReference>
<gene>
    <name evidence="1" type="ORF">OWV82_008225</name>
</gene>
<protein>
    <submittedName>
        <fullName evidence="1">Cobalt ion-binding protein</fullName>
    </submittedName>
</protein>
<sequence>MSLQSNTAAAAATTTGLFAPKSSAYWSCSGYKHKNELRLSRKIGSVGVVYCSSSNNATNNNNSNKKGVPNSNYVVPMDKSFSSTNSSYITRPLVEILRDLNKRIPDNIINPPNSSSTFISWYHANRMLSFYAPGWCGEVRDVIFSENGSVTVVYRVTIRGSDGEAHREATGTVSSSDSHNVDPVAVAEEIAFCKACARFGLGLYLYHEE</sequence>
<accession>A0ACC1YAS9</accession>
<proteinExistence type="predicted"/>